<dbReference type="Proteomes" id="UP000245212">
    <property type="component" value="Unassembled WGS sequence"/>
</dbReference>
<comment type="similarity">
    <text evidence="1">Belongs to the enoyl-CoA hydratase/isomerase family.</text>
</comment>
<keyword evidence="4" id="KW-1185">Reference proteome</keyword>
<evidence type="ECO:0000313" key="4">
    <source>
        <dbReference type="Proteomes" id="UP000245212"/>
    </source>
</evidence>
<dbReference type="Gene3D" id="3.90.226.10">
    <property type="entry name" value="2-enoyl-CoA Hydratase, Chain A, domain 1"/>
    <property type="match status" value="1"/>
</dbReference>
<proteinExistence type="inferred from homology"/>
<dbReference type="EC" id="4.2.1.17" evidence="3"/>
<keyword evidence="2 3" id="KW-0456">Lyase</keyword>
<dbReference type="InterPro" id="IPR029045">
    <property type="entry name" value="ClpP/crotonase-like_dom_sf"/>
</dbReference>
<dbReference type="PANTHER" id="PTHR11941">
    <property type="entry name" value="ENOYL-COA HYDRATASE-RELATED"/>
    <property type="match status" value="1"/>
</dbReference>
<dbReference type="CDD" id="cd06558">
    <property type="entry name" value="crotonase-like"/>
    <property type="match status" value="1"/>
</dbReference>
<dbReference type="NCBIfam" id="NF004781">
    <property type="entry name" value="PRK06127.1"/>
    <property type="match status" value="1"/>
</dbReference>
<dbReference type="SUPFAM" id="SSF52096">
    <property type="entry name" value="ClpP/crotonase"/>
    <property type="match status" value="1"/>
</dbReference>
<organism evidence="3 4">
    <name type="scientific">Corticimicrobacter populi</name>
    <dbReference type="NCBI Taxonomy" id="2175229"/>
    <lineage>
        <taxon>Bacteria</taxon>
        <taxon>Pseudomonadati</taxon>
        <taxon>Pseudomonadota</taxon>
        <taxon>Betaproteobacteria</taxon>
        <taxon>Burkholderiales</taxon>
        <taxon>Alcaligenaceae</taxon>
        <taxon>Corticimicrobacter</taxon>
    </lineage>
</organism>
<evidence type="ECO:0000256" key="1">
    <source>
        <dbReference type="ARBA" id="ARBA00005254"/>
    </source>
</evidence>
<evidence type="ECO:0000256" key="2">
    <source>
        <dbReference type="ARBA" id="ARBA00023239"/>
    </source>
</evidence>
<reference evidence="4" key="1">
    <citation type="submission" date="2018-05" db="EMBL/GenBank/DDBJ databases">
        <authorList>
            <person name="Li Y."/>
        </authorList>
    </citation>
    <scope>NUCLEOTIDE SEQUENCE [LARGE SCALE GENOMIC DNA]</scope>
    <source>
        <strain evidence="4">3d-2-2</strain>
    </source>
</reference>
<dbReference type="Pfam" id="PF00378">
    <property type="entry name" value="ECH_1"/>
    <property type="match status" value="1"/>
</dbReference>
<sequence length="269" mass="28978">MSSEENTMPQVALTIENGIARILIDHPERHNAMTFGMWQQLAQHFETIAQAPEVRVVVLSGAGGRAFVSGADISEFEHLRDSAEQVQRYEDTAQLALNAIAACERPVIAAIEGICMGGGLGLAGAADLRYANRSARFRMPAARLGVGYSLHGVQRLVQLIGQANTADIFYTARIFDAPEALRLNFIHAFHEDGEFHAAIERVAATIAGNAPLPIRAAKLALRTLSAGHAIDAAAAHAIEHAVQACFDSADYREGRSAFLEKRPPAFKGQ</sequence>
<accession>A0A2V1JUG1</accession>
<dbReference type="InterPro" id="IPR001753">
    <property type="entry name" value="Enoyl-CoA_hydra/iso"/>
</dbReference>
<gene>
    <name evidence="3" type="ORF">DD235_14935</name>
</gene>
<name>A0A2V1JUG1_9BURK</name>
<dbReference type="AlphaFoldDB" id="A0A2V1JUG1"/>
<protein>
    <submittedName>
        <fullName evidence="3">Enoyl-CoA hydratase</fullName>
        <ecNumber evidence="3">4.2.1.17</ecNumber>
    </submittedName>
</protein>
<dbReference type="PANTHER" id="PTHR11941:SF54">
    <property type="entry name" value="ENOYL-COA HYDRATASE, MITOCHONDRIAL"/>
    <property type="match status" value="1"/>
</dbReference>
<evidence type="ECO:0000313" key="3">
    <source>
        <dbReference type="EMBL" id="PWF21621.1"/>
    </source>
</evidence>
<dbReference type="InterPro" id="IPR014748">
    <property type="entry name" value="Enoyl-CoA_hydra_C"/>
</dbReference>
<dbReference type="EMBL" id="QETA01000007">
    <property type="protein sequence ID" value="PWF21621.1"/>
    <property type="molecule type" value="Genomic_DNA"/>
</dbReference>
<comment type="caution">
    <text evidence="3">The sequence shown here is derived from an EMBL/GenBank/DDBJ whole genome shotgun (WGS) entry which is preliminary data.</text>
</comment>
<dbReference type="GO" id="GO:0006635">
    <property type="term" value="P:fatty acid beta-oxidation"/>
    <property type="evidence" value="ECO:0007669"/>
    <property type="project" value="TreeGrafter"/>
</dbReference>
<dbReference type="Gene3D" id="1.10.12.10">
    <property type="entry name" value="Lyase 2-enoyl-coa Hydratase, Chain A, domain 2"/>
    <property type="match status" value="1"/>
</dbReference>
<dbReference type="GO" id="GO:0004300">
    <property type="term" value="F:enoyl-CoA hydratase activity"/>
    <property type="evidence" value="ECO:0007669"/>
    <property type="project" value="UniProtKB-EC"/>
</dbReference>